<accession>A0A1B1KHG7</accession>
<gene>
    <name evidence="2" type="ORF">R1CP_37260</name>
</gene>
<proteinExistence type="predicted"/>
<dbReference type="AlphaFoldDB" id="A0A1B1KHG7"/>
<evidence type="ECO:0000256" key="1">
    <source>
        <dbReference type="SAM" id="MobiDB-lite"/>
    </source>
</evidence>
<feature type="region of interest" description="Disordered" evidence="1">
    <location>
        <begin position="1"/>
        <end position="31"/>
    </location>
</feature>
<dbReference type="EMBL" id="CP009112">
    <property type="protein sequence ID" value="ANS32056.1"/>
    <property type="molecule type" value="Genomic_DNA"/>
</dbReference>
<evidence type="ECO:0000313" key="3">
    <source>
        <dbReference type="Proteomes" id="UP000186108"/>
    </source>
</evidence>
<feature type="region of interest" description="Disordered" evidence="1">
    <location>
        <begin position="45"/>
        <end position="71"/>
    </location>
</feature>
<evidence type="ECO:0000313" key="2">
    <source>
        <dbReference type="EMBL" id="ANS32056.1"/>
    </source>
</evidence>
<sequence>MHGASPKAYPTPNRAESIPQERGGWHVGGDAPCITAGATHLGTDQVSTAPVTGRGDLAHSVGGNTAAAEPE</sequence>
<geneLocation type="plasmid" evidence="3">
    <name>pr1cp1</name>
</geneLocation>
<name>A0A1B1KHG7_RHOOP</name>
<reference evidence="2 3" key="1">
    <citation type="submission" date="2014-07" db="EMBL/GenBank/DDBJ databases">
        <authorList>
            <person name="Zhang J.E."/>
            <person name="Yang H."/>
            <person name="Guo J."/>
            <person name="Deng Z."/>
            <person name="Luo H."/>
            <person name="Luo M."/>
            <person name="Zhao B."/>
        </authorList>
    </citation>
    <scope>NUCLEOTIDE SEQUENCE [LARGE SCALE GENOMIC DNA]</scope>
    <source>
        <strain evidence="2 3">1CP</strain>
        <plasmid evidence="3">Plasmid pr1cp1</plasmid>
    </source>
</reference>
<dbReference type="Proteomes" id="UP000186108">
    <property type="component" value="Plasmid pR1CP1"/>
</dbReference>
<protein>
    <submittedName>
        <fullName evidence="2">Uncharacterized protein</fullName>
    </submittedName>
</protein>
<keyword evidence="2" id="KW-0614">Plasmid</keyword>
<organism evidence="2 3">
    <name type="scientific">Rhodococcus opacus</name>
    <name type="common">Nocardia opaca</name>
    <dbReference type="NCBI Taxonomy" id="37919"/>
    <lineage>
        <taxon>Bacteria</taxon>
        <taxon>Bacillati</taxon>
        <taxon>Actinomycetota</taxon>
        <taxon>Actinomycetes</taxon>
        <taxon>Mycobacteriales</taxon>
        <taxon>Nocardiaceae</taxon>
        <taxon>Rhodococcus</taxon>
    </lineage>
</organism>